<dbReference type="RefSeq" id="WP_092985171.1">
    <property type="nucleotide sequence ID" value="NZ_FNFY01000005.1"/>
</dbReference>
<dbReference type="STRING" id="576118.SAMN05216216_10571"/>
<name>A0A1G9D6F0_9BACL</name>
<dbReference type="InterPro" id="IPR012674">
    <property type="entry name" value="Calycin"/>
</dbReference>
<accession>A0A1G9D6F0</accession>
<organism evidence="1 2">
    <name type="scientific">Lacicoccus qingdaonensis</name>
    <dbReference type="NCBI Taxonomy" id="576118"/>
    <lineage>
        <taxon>Bacteria</taxon>
        <taxon>Bacillati</taxon>
        <taxon>Bacillota</taxon>
        <taxon>Bacilli</taxon>
        <taxon>Bacillales</taxon>
        <taxon>Salinicoccaceae</taxon>
        <taxon>Lacicoccus</taxon>
    </lineage>
</organism>
<gene>
    <name evidence="1" type="ORF">SAMN05216216_10571</name>
</gene>
<evidence type="ECO:0000313" key="2">
    <source>
        <dbReference type="Proteomes" id="UP000199008"/>
    </source>
</evidence>
<reference evidence="2" key="1">
    <citation type="submission" date="2016-10" db="EMBL/GenBank/DDBJ databases">
        <authorList>
            <person name="Varghese N."/>
            <person name="Submissions S."/>
        </authorList>
    </citation>
    <scope>NUCLEOTIDE SEQUENCE [LARGE SCALE GENOMIC DNA]</scope>
    <source>
        <strain evidence="2">CGMCC 1.8895</strain>
    </source>
</reference>
<dbReference type="AlphaFoldDB" id="A0A1G9D6F0"/>
<keyword evidence="2" id="KW-1185">Reference proteome</keyword>
<dbReference type="InterPro" id="IPR015231">
    <property type="entry name" value="DUF1934"/>
</dbReference>
<dbReference type="Proteomes" id="UP000199008">
    <property type="component" value="Unassembled WGS sequence"/>
</dbReference>
<dbReference type="Pfam" id="PF09148">
    <property type="entry name" value="DUF1934"/>
    <property type="match status" value="1"/>
</dbReference>
<protein>
    <submittedName>
        <fullName evidence="1">Uncharacterized beta-barrel protein YwiB, DUF1934 family</fullName>
    </submittedName>
</protein>
<dbReference type="Gene3D" id="2.40.128.20">
    <property type="match status" value="1"/>
</dbReference>
<evidence type="ECO:0000313" key="1">
    <source>
        <dbReference type="EMBL" id="SDK59467.1"/>
    </source>
</evidence>
<dbReference type="OrthoDB" id="2418612at2"/>
<dbReference type="EMBL" id="FNFY01000005">
    <property type="protein sequence ID" value="SDK59467.1"/>
    <property type="molecule type" value="Genomic_DNA"/>
</dbReference>
<sequence length="133" mass="16097">MKDEKLRFLLTQKFNMNDEKQSFSQEVEVTEIIKRDRYLKYREQMDVHELDVTLRINDDFIKIKRSGVVSMNFHFAEGRETDTFYESPAGRHHFTIYTHEIKALENEIFIDYELFEQGQLLGSYQYKLEREGQ</sequence>
<dbReference type="SUPFAM" id="SSF50814">
    <property type="entry name" value="Lipocalins"/>
    <property type="match status" value="1"/>
</dbReference>
<proteinExistence type="predicted"/>